<protein>
    <submittedName>
        <fullName evidence="1">Uncharacterized protein</fullName>
    </submittedName>
</protein>
<proteinExistence type="predicted"/>
<comment type="caution">
    <text evidence="1">The sequence shown here is derived from an EMBL/GenBank/DDBJ whole genome shotgun (WGS) entry which is preliminary data.</text>
</comment>
<keyword evidence="2" id="KW-1185">Reference proteome</keyword>
<dbReference type="EMBL" id="RBWW01000002">
    <property type="protein sequence ID" value="RKS78479.1"/>
    <property type="molecule type" value="Genomic_DNA"/>
</dbReference>
<gene>
    <name evidence="1" type="ORF">BDK61_4144</name>
</gene>
<evidence type="ECO:0000313" key="1">
    <source>
        <dbReference type="EMBL" id="RKS78479.1"/>
    </source>
</evidence>
<sequence length="80" mass="8889">MGGLGSEPMEALATGAVSVLLSTRVGPEELDTNPHSAYRLQSRLRRLAALLFDSVFPRSRHTTESVSEEILLYRHNTIHE</sequence>
<name>A0A495QWD4_9EURY</name>
<organism evidence="1 2">
    <name type="scientific">Haloarcula quadrata</name>
    <dbReference type="NCBI Taxonomy" id="182779"/>
    <lineage>
        <taxon>Archaea</taxon>
        <taxon>Methanobacteriati</taxon>
        <taxon>Methanobacteriota</taxon>
        <taxon>Stenosarchaea group</taxon>
        <taxon>Halobacteria</taxon>
        <taxon>Halobacteriales</taxon>
        <taxon>Haloarculaceae</taxon>
        <taxon>Haloarcula</taxon>
    </lineage>
</organism>
<dbReference type="Proteomes" id="UP000268233">
    <property type="component" value="Unassembled WGS sequence"/>
</dbReference>
<evidence type="ECO:0000313" key="2">
    <source>
        <dbReference type="Proteomes" id="UP000268233"/>
    </source>
</evidence>
<dbReference type="AlphaFoldDB" id="A0A495QWD4"/>
<accession>A0A495QWD4</accession>
<reference evidence="1 2" key="1">
    <citation type="submission" date="2018-10" db="EMBL/GenBank/DDBJ databases">
        <title>Genomic Encyclopedia of Archaeal and Bacterial Type Strains, Phase II (KMG-II): from individual species to whole genera.</title>
        <authorList>
            <person name="Goeker M."/>
        </authorList>
    </citation>
    <scope>NUCLEOTIDE SEQUENCE [LARGE SCALE GENOMIC DNA]</scope>
    <source>
        <strain evidence="1 2">DSM 11927</strain>
    </source>
</reference>